<feature type="coiled-coil region" evidence="1">
    <location>
        <begin position="284"/>
        <end position="311"/>
    </location>
</feature>
<feature type="region of interest" description="Disordered" evidence="2">
    <location>
        <begin position="1"/>
        <end position="48"/>
    </location>
</feature>
<dbReference type="Proteomes" id="UP000016933">
    <property type="component" value="Unassembled WGS sequence"/>
</dbReference>
<accession>N1Q266</accession>
<dbReference type="OMA" id="QMKSMEV"/>
<evidence type="ECO:0000313" key="3">
    <source>
        <dbReference type="EMBL" id="EME49797.1"/>
    </source>
</evidence>
<feature type="region of interest" description="Disordered" evidence="2">
    <location>
        <begin position="539"/>
        <end position="569"/>
    </location>
</feature>
<feature type="compositionally biased region" description="Low complexity" evidence="2">
    <location>
        <begin position="1"/>
        <end position="18"/>
    </location>
</feature>
<sequence length="605" mass="68747">MSPSSSSRPPLPTASSSPTIHPPFHFPGPSSKYLSGQHGRYKSFTTGTAPVLTTEARAHRRAQINRGGLPNVTVQSVSSPPLSEYSRSPLSRFSKPASTMPHTPAKKNLRRSSSLQHSPFSDYFTDEARSMDSGSVLSNAHSTETKQLLVRMNKVQSTLMRNHSDSNREAIDIVGRKLGEIESELNALHLHKRSHAELDDSGVFMDDEESDIKSVAPHSRQISMHSSYAHSFDGAMDLPAQPVTLEQYKVERDWFVLRMQDLVDGLTTAQSELSKRYVEVRELNERHNVEMEDREMQLEQLRSENEGLRSDLGFEYSELLFLKLQMKSMEVDVDALSEDSDFESLQPWTQQTRRERKNRILSEMDRWRSDWQDVNSRFKRRRSKYGITPNRRDSISTCSEVSGSGEADWQLETFKEGKGRVTSLTIRRTSDGSTRLDTEDLADTTCDSTNTNTAQTEQSFPKDFPTDLEGQNQNQGISEPRIAEEKNYVYTEHGTQTEYYIEEDGSQDEEQEEDDFFEEPEGQYEEYFGGDENVNVQTRVEDEDESEDDDDCAITTSSEDTYNVDGEDDVEIDVPVTSVLPKTAWQELWASLHNLSGLGDEEDED</sequence>
<gene>
    <name evidence="3" type="ORF">DOTSEDRAFT_40950</name>
</gene>
<organism evidence="3 4">
    <name type="scientific">Dothistroma septosporum (strain NZE10 / CBS 128990)</name>
    <name type="common">Red band needle blight fungus</name>
    <name type="synonym">Mycosphaerella pini</name>
    <dbReference type="NCBI Taxonomy" id="675120"/>
    <lineage>
        <taxon>Eukaryota</taxon>
        <taxon>Fungi</taxon>
        <taxon>Dikarya</taxon>
        <taxon>Ascomycota</taxon>
        <taxon>Pezizomycotina</taxon>
        <taxon>Dothideomycetes</taxon>
        <taxon>Dothideomycetidae</taxon>
        <taxon>Mycosphaerellales</taxon>
        <taxon>Mycosphaerellaceae</taxon>
        <taxon>Dothistroma</taxon>
    </lineage>
</organism>
<proteinExistence type="predicted"/>
<dbReference type="eggNOG" id="ENOG502SVU8">
    <property type="taxonomic scope" value="Eukaryota"/>
</dbReference>
<keyword evidence="1" id="KW-0175">Coiled coil</keyword>
<dbReference type="AlphaFoldDB" id="N1Q266"/>
<feature type="region of interest" description="Disordered" evidence="2">
    <location>
        <begin position="62"/>
        <end position="117"/>
    </location>
</feature>
<keyword evidence="4" id="KW-1185">Reference proteome</keyword>
<feature type="compositionally biased region" description="Polar residues" evidence="2">
    <location>
        <begin position="72"/>
        <end position="101"/>
    </location>
</feature>
<name>N1Q266_DOTSN</name>
<protein>
    <submittedName>
        <fullName evidence="3">Uncharacterized protein</fullName>
    </submittedName>
</protein>
<dbReference type="OrthoDB" id="4448936at2759"/>
<feature type="compositionally biased region" description="Polar residues" evidence="2">
    <location>
        <begin position="445"/>
        <end position="459"/>
    </location>
</feature>
<reference evidence="4" key="1">
    <citation type="journal article" date="2012" name="PLoS Genet.">
        <title>The genomes of the fungal plant pathogens Cladosporium fulvum and Dothistroma septosporum reveal adaptation to different hosts and lifestyles but also signatures of common ancestry.</title>
        <authorList>
            <person name="de Wit P.J.G.M."/>
            <person name="van der Burgt A."/>
            <person name="Oekmen B."/>
            <person name="Stergiopoulos I."/>
            <person name="Abd-Elsalam K.A."/>
            <person name="Aerts A.L."/>
            <person name="Bahkali A.H."/>
            <person name="Beenen H.G."/>
            <person name="Chettri P."/>
            <person name="Cox M.P."/>
            <person name="Datema E."/>
            <person name="de Vries R.P."/>
            <person name="Dhillon B."/>
            <person name="Ganley A.R."/>
            <person name="Griffiths S.A."/>
            <person name="Guo Y."/>
            <person name="Hamelin R.C."/>
            <person name="Henrissat B."/>
            <person name="Kabir M.S."/>
            <person name="Jashni M.K."/>
            <person name="Kema G."/>
            <person name="Klaubauf S."/>
            <person name="Lapidus A."/>
            <person name="Levasseur A."/>
            <person name="Lindquist E."/>
            <person name="Mehrabi R."/>
            <person name="Ohm R.A."/>
            <person name="Owen T.J."/>
            <person name="Salamov A."/>
            <person name="Schwelm A."/>
            <person name="Schijlen E."/>
            <person name="Sun H."/>
            <person name="van den Burg H.A."/>
            <person name="van Ham R.C.H.J."/>
            <person name="Zhang S."/>
            <person name="Goodwin S.B."/>
            <person name="Grigoriev I.V."/>
            <person name="Collemare J."/>
            <person name="Bradshaw R.E."/>
        </authorList>
    </citation>
    <scope>NUCLEOTIDE SEQUENCE [LARGE SCALE GENOMIC DNA]</scope>
    <source>
        <strain evidence="4">NZE10 / CBS 128990</strain>
    </source>
</reference>
<dbReference type="HOGENOM" id="CLU_451282_0_0_1"/>
<feature type="region of interest" description="Disordered" evidence="2">
    <location>
        <begin position="434"/>
        <end position="481"/>
    </location>
</feature>
<evidence type="ECO:0000256" key="1">
    <source>
        <dbReference type="SAM" id="Coils"/>
    </source>
</evidence>
<feature type="compositionally biased region" description="Acidic residues" evidence="2">
    <location>
        <begin position="541"/>
        <end position="552"/>
    </location>
</feature>
<reference evidence="3 4" key="2">
    <citation type="journal article" date="2012" name="PLoS Pathog.">
        <title>Diverse lifestyles and strategies of plant pathogenesis encoded in the genomes of eighteen Dothideomycetes fungi.</title>
        <authorList>
            <person name="Ohm R.A."/>
            <person name="Feau N."/>
            <person name="Henrissat B."/>
            <person name="Schoch C.L."/>
            <person name="Horwitz B.A."/>
            <person name="Barry K.W."/>
            <person name="Condon B.J."/>
            <person name="Copeland A.C."/>
            <person name="Dhillon B."/>
            <person name="Glaser F."/>
            <person name="Hesse C.N."/>
            <person name="Kosti I."/>
            <person name="LaButti K."/>
            <person name="Lindquist E.A."/>
            <person name="Lucas S."/>
            <person name="Salamov A.A."/>
            <person name="Bradshaw R.E."/>
            <person name="Ciuffetti L."/>
            <person name="Hamelin R.C."/>
            <person name="Kema G.H.J."/>
            <person name="Lawrence C."/>
            <person name="Scott J.A."/>
            <person name="Spatafora J.W."/>
            <person name="Turgeon B.G."/>
            <person name="de Wit P.J.G.M."/>
            <person name="Zhong S."/>
            <person name="Goodwin S.B."/>
            <person name="Grigoriev I.V."/>
        </authorList>
    </citation>
    <scope>NUCLEOTIDE SEQUENCE [LARGE SCALE GENOMIC DNA]</scope>
    <source>
        <strain evidence="4">NZE10 / CBS 128990</strain>
    </source>
</reference>
<dbReference type="EMBL" id="KB446535">
    <property type="protein sequence ID" value="EME49797.1"/>
    <property type="molecule type" value="Genomic_DNA"/>
</dbReference>
<evidence type="ECO:0000256" key="2">
    <source>
        <dbReference type="SAM" id="MobiDB-lite"/>
    </source>
</evidence>
<evidence type="ECO:0000313" key="4">
    <source>
        <dbReference type="Proteomes" id="UP000016933"/>
    </source>
</evidence>